<sequence>MGTLRPPVLPPPPLRNTPSPTPLSPSIIPSPARERSTLRRSPAVDSTDEVQLVKHNDFAFPPRTVSRAKSKLSTSVPTPGEDETLLGEPATRDDRVASPTSTTEGDWHFAEPSDEPDPMPTQNTPPSPHSTRALPNIEIPPPLQSTSDTASTPPLSLSPPEFTSSRPGITAKQSRNNLIAPAAGGPFSAGDRYPGSAAGFQFPPPSRALASAGPSIASAYHPRSHTRVSPTHASASSVSNFLPNHQTGHSLDLSSHLQPQRPPPTGPLPLPPSVSRVRSANAATPDSPSMAEASAGVSSLSRKPSLNRQASVAIMETTPTSPLMPPIKPFAVRERSGSSSSKGSDGSASGKSLVLPGLREAIKVRSRSPAGCPHAHIFA</sequence>
<reference evidence="1" key="1">
    <citation type="journal article" date="2021" name="New Phytol.">
        <title>Evolutionary innovations through gain and loss of genes in the ectomycorrhizal Boletales.</title>
        <authorList>
            <person name="Wu G."/>
            <person name="Miyauchi S."/>
            <person name="Morin E."/>
            <person name="Kuo A."/>
            <person name="Drula E."/>
            <person name="Varga T."/>
            <person name="Kohler A."/>
            <person name="Feng B."/>
            <person name="Cao Y."/>
            <person name="Lipzen A."/>
            <person name="Daum C."/>
            <person name="Hundley H."/>
            <person name="Pangilinan J."/>
            <person name="Johnson J."/>
            <person name="Barry K."/>
            <person name="LaButti K."/>
            <person name="Ng V."/>
            <person name="Ahrendt S."/>
            <person name="Min B."/>
            <person name="Choi I.G."/>
            <person name="Park H."/>
            <person name="Plett J.M."/>
            <person name="Magnuson J."/>
            <person name="Spatafora J.W."/>
            <person name="Nagy L.G."/>
            <person name="Henrissat B."/>
            <person name="Grigoriev I.V."/>
            <person name="Yang Z.L."/>
            <person name="Xu J."/>
            <person name="Martin F.M."/>
        </authorList>
    </citation>
    <scope>NUCLEOTIDE SEQUENCE</scope>
    <source>
        <strain evidence="1">KUC20120723A-06</strain>
    </source>
</reference>
<evidence type="ECO:0000313" key="2">
    <source>
        <dbReference type="Proteomes" id="UP000790709"/>
    </source>
</evidence>
<comment type="caution">
    <text evidence="1">The sequence shown here is derived from an EMBL/GenBank/DDBJ whole genome shotgun (WGS) entry which is preliminary data.</text>
</comment>
<protein>
    <submittedName>
        <fullName evidence="1">Uncharacterized protein</fullName>
    </submittedName>
</protein>
<proteinExistence type="predicted"/>
<organism evidence="1 2">
    <name type="scientific">Leucogyrophana mollusca</name>
    <dbReference type="NCBI Taxonomy" id="85980"/>
    <lineage>
        <taxon>Eukaryota</taxon>
        <taxon>Fungi</taxon>
        <taxon>Dikarya</taxon>
        <taxon>Basidiomycota</taxon>
        <taxon>Agaricomycotina</taxon>
        <taxon>Agaricomycetes</taxon>
        <taxon>Agaricomycetidae</taxon>
        <taxon>Boletales</taxon>
        <taxon>Boletales incertae sedis</taxon>
        <taxon>Leucogyrophana</taxon>
    </lineage>
</organism>
<accession>A0ACB8BMI0</accession>
<name>A0ACB8BMI0_9AGAM</name>
<evidence type="ECO:0000313" key="1">
    <source>
        <dbReference type="EMBL" id="KAH7927120.1"/>
    </source>
</evidence>
<dbReference type="Proteomes" id="UP000790709">
    <property type="component" value="Unassembled WGS sequence"/>
</dbReference>
<keyword evidence="2" id="KW-1185">Reference proteome</keyword>
<gene>
    <name evidence="1" type="ORF">BV22DRAFT_301900</name>
</gene>
<dbReference type="EMBL" id="MU266371">
    <property type="protein sequence ID" value="KAH7927120.1"/>
    <property type="molecule type" value="Genomic_DNA"/>
</dbReference>